<sequence>MEKAIEIIQAAEASWEQIRNMKYDTATINFVKENQNKPKIQYNCKKCGRKHKPQECPASGKICVKSTPLLRMVYEACLRAEANIRPSAELAETLSLPERIPTPPAEPE</sequence>
<accession>A0A8X6SGN8</accession>
<protein>
    <submittedName>
        <fullName evidence="1">Uncharacterized protein</fullName>
    </submittedName>
</protein>
<keyword evidence="2" id="KW-1185">Reference proteome</keyword>
<gene>
    <name evidence="1" type="ORF">TNCV_1803581</name>
</gene>
<reference evidence="1" key="1">
    <citation type="submission" date="2020-08" db="EMBL/GenBank/DDBJ databases">
        <title>Multicomponent nature underlies the extraordinary mechanical properties of spider dragline silk.</title>
        <authorList>
            <person name="Kono N."/>
            <person name="Nakamura H."/>
            <person name="Mori M."/>
            <person name="Yoshida Y."/>
            <person name="Ohtoshi R."/>
            <person name="Malay A.D."/>
            <person name="Moran D.A.P."/>
            <person name="Tomita M."/>
            <person name="Numata K."/>
            <person name="Arakawa K."/>
        </authorList>
    </citation>
    <scope>NUCLEOTIDE SEQUENCE</scope>
</reference>
<dbReference type="AlphaFoldDB" id="A0A8X6SGN8"/>
<name>A0A8X6SGN8_TRICX</name>
<proteinExistence type="predicted"/>
<dbReference type="EMBL" id="BMAU01021322">
    <property type="protein sequence ID" value="GFY13487.1"/>
    <property type="molecule type" value="Genomic_DNA"/>
</dbReference>
<evidence type="ECO:0000313" key="1">
    <source>
        <dbReference type="EMBL" id="GFY13487.1"/>
    </source>
</evidence>
<comment type="caution">
    <text evidence="1">The sequence shown here is derived from an EMBL/GenBank/DDBJ whole genome shotgun (WGS) entry which is preliminary data.</text>
</comment>
<organism evidence="1 2">
    <name type="scientific">Trichonephila clavipes</name>
    <name type="common">Golden silk orbweaver</name>
    <name type="synonym">Nephila clavipes</name>
    <dbReference type="NCBI Taxonomy" id="2585209"/>
    <lineage>
        <taxon>Eukaryota</taxon>
        <taxon>Metazoa</taxon>
        <taxon>Ecdysozoa</taxon>
        <taxon>Arthropoda</taxon>
        <taxon>Chelicerata</taxon>
        <taxon>Arachnida</taxon>
        <taxon>Araneae</taxon>
        <taxon>Araneomorphae</taxon>
        <taxon>Entelegynae</taxon>
        <taxon>Araneoidea</taxon>
        <taxon>Nephilidae</taxon>
        <taxon>Trichonephila</taxon>
    </lineage>
</organism>
<evidence type="ECO:0000313" key="2">
    <source>
        <dbReference type="Proteomes" id="UP000887159"/>
    </source>
</evidence>
<dbReference type="Proteomes" id="UP000887159">
    <property type="component" value="Unassembled WGS sequence"/>
</dbReference>